<proteinExistence type="inferred from homology"/>
<reference evidence="4 5" key="1">
    <citation type="journal article" date="2016" name="Nat. Commun.">
        <title>Extremotolerant tardigrade genome and improved radiotolerance of human cultured cells by tardigrade-unique protein.</title>
        <authorList>
            <person name="Hashimoto T."/>
            <person name="Horikawa D.D."/>
            <person name="Saito Y."/>
            <person name="Kuwahara H."/>
            <person name="Kozuka-Hata H."/>
            <person name="Shin-I T."/>
            <person name="Minakuchi Y."/>
            <person name="Ohishi K."/>
            <person name="Motoyama A."/>
            <person name="Aizu T."/>
            <person name="Enomoto A."/>
            <person name="Kondo K."/>
            <person name="Tanaka S."/>
            <person name="Hara Y."/>
            <person name="Koshikawa S."/>
            <person name="Sagara H."/>
            <person name="Miura T."/>
            <person name="Yokobori S."/>
            <person name="Miyagawa K."/>
            <person name="Suzuki Y."/>
            <person name="Kubo T."/>
            <person name="Oyama M."/>
            <person name="Kohara Y."/>
            <person name="Fujiyama A."/>
            <person name="Arakawa K."/>
            <person name="Katayama T."/>
            <person name="Toyoda A."/>
            <person name="Kunieda T."/>
        </authorList>
    </citation>
    <scope>NUCLEOTIDE SEQUENCE [LARGE SCALE GENOMIC DNA]</scope>
    <source>
        <strain evidence="4 5">YOKOZUNA-1</strain>
    </source>
</reference>
<evidence type="ECO:0000256" key="3">
    <source>
        <dbReference type="ARBA" id="ARBA00023242"/>
    </source>
</evidence>
<comment type="similarity">
    <text evidence="2">Belongs to the ISY1 family.</text>
</comment>
<evidence type="ECO:0000313" key="4">
    <source>
        <dbReference type="EMBL" id="GAU90179.1"/>
    </source>
</evidence>
<evidence type="ECO:0000256" key="1">
    <source>
        <dbReference type="ARBA" id="ARBA00004123"/>
    </source>
</evidence>
<dbReference type="InterPro" id="IPR037200">
    <property type="entry name" value="Isy1_sf"/>
</dbReference>
<name>A0A1D1UKE7_RAMVA</name>
<comment type="subcellular location">
    <subcellularLocation>
        <location evidence="1">Nucleus</location>
    </subcellularLocation>
</comment>
<dbReference type="AlphaFoldDB" id="A0A1D1UKE7"/>
<dbReference type="EMBL" id="BDGG01000001">
    <property type="protein sequence ID" value="GAU90179.1"/>
    <property type="molecule type" value="Genomic_DNA"/>
</dbReference>
<dbReference type="InterPro" id="IPR009360">
    <property type="entry name" value="Isy1"/>
</dbReference>
<accession>A0A1D1UKE7</accession>
<dbReference type="InterPro" id="IPR029012">
    <property type="entry name" value="Helix_hairpin_bin_sf"/>
</dbReference>
<dbReference type="PANTHER" id="PTHR13021">
    <property type="entry name" value="PRE-MRNA-SPLICING FACTOR ISY1"/>
    <property type="match status" value="1"/>
</dbReference>
<dbReference type="SUPFAM" id="SSF140102">
    <property type="entry name" value="ISY1 domain-like"/>
    <property type="match status" value="1"/>
</dbReference>
<dbReference type="Pfam" id="PF06246">
    <property type="entry name" value="Isy1"/>
    <property type="match status" value="1"/>
</dbReference>
<dbReference type="Gene3D" id="1.10.287.660">
    <property type="entry name" value="Helix hairpin bin"/>
    <property type="match status" value="1"/>
</dbReference>
<evidence type="ECO:0008006" key="6">
    <source>
        <dbReference type="Google" id="ProtNLM"/>
    </source>
</evidence>
<dbReference type="STRING" id="947166.A0A1D1UKE7"/>
<dbReference type="GO" id="GO:0005634">
    <property type="term" value="C:nucleus"/>
    <property type="evidence" value="ECO:0007669"/>
    <property type="project" value="UniProtKB-SubCell"/>
</dbReference>
<sequence>MARNAEKAMTALARWHKMKTDESRGIGERRPYLASLCTDVKKAERFRVDIIREISKKMEAIQNAGLGEFRLRDLNDEINKLLREKGHWERQIKKLGGRDFHRTPLVTNDEGREVPGQYGYKYFGAARDLPGVRELFDKPVETPTRKTRGELMQHVDAEYFGYRDEEDGVIVPLEQAEEKNAIEKIVAEWQEKKDRGDFDRPDEEEDLYIKANIDALEEMVPDEMEVLEVEDGTGRHLITVDVPSQQEVEDAIMRRKKQELLEKYASEALIQQSEESRALLGGRG</sequence>
<comment type="caution">
    <text evidence="4">The sequence shown here is derived from an EMBL/GenBank/DDBJ whole genome shotgun (WGS) entry which is preliminary data.</text>
</comment>
<evidence type="ECO:0000256" key="2">
    <source>
        <dbReference type="ARBA" id="ARBA00007002"/>
    </source>
</evidence>
<dbReference type="Proteomes" id="UP000186922">
    <property type="component" value="Unassembled WGS sequence"/>
</dbReference>
<evidence type="ECO:0000313" key="5">
    <source>
        <dbReference type="Proteomes" id="UP000186922"/>
    </source>
</evidence>
<dbReference type="OrthoDB" id="1739576at2759"/>
<protein>
    <recommendedName>
        <fullName evidence="6">Pre-mRNA-splicing factor ISY1 homolog</fullName>
    </recommendedName>
</protein>
<organism evidence="4 5">
    <name type="scientific">Ramazzottius varieornatus</name>
    <name type="common">Water bear</name>
    <name type="synonym">Tardigrade</name>
    <dbReference type="NCBI Taxonomy" id="947166"/>
    <lineage>
        <taxon>Eukaryota</taxon>
        <taxon>Metazoa</taxon>
        <taxon>Ecdysozoa</taxon>
        <taxon>Tardigrada</taxon>
        <taxon>Eutardigrada</taxon>
        <taxon>Parachela</taxon>
        <taxon>Hypsibioidea</taxon>
        <taxon>Ramazzottiidae</taxon>
        <taxon>Ramazzottius</taxon>
    </lineage>
</organism>
<gene>
    <name evidence="4" type="primary">RvY_02634-1</name>
    <name evidence="4" type="synonym">RvY_02634.1</name>
    <name evidence="4" type="ORF">RvY_02634</name>
</gene>
<keyword evidence="3" id="KW-0539">Nucleus</keyword>
<keyword evidence="5" id="KW-1185">Reference proteome</keyword>
<dbReference type="GO" id="GO:0000350">
    <property type="term" value="P:generation of catalytic spliceosome for second transesterification step"/>
    <property type="evidence" value="ECO:0007669"/>
    <property type="project" value="InterPro"/>
</dbReference>
<dbReference type="FunFam" id="1.10.287.660:FF:000001">
    <property type="entry name" value="pre-mRNA-splicing factor ISY1 homolog"/>
    <property type="match status" value="1"/>
</dbReference>